<sequence length="126" mass="14055">MQANKGRDTGPELALRRALHAAGLRYRVCARPLPGQRGTVDIMFGPAKVAVEVRGCFWHGCPEHHRPARQNAVFWADKISGTIARDRAKDKALEAVGWLVIVVWEHDDVEEAARRVAEAVASRRPR</sequence>
<evidence type="ECO:0000313" key="2">
    <source>
        <dbReference type="Proteomes" id="UP000268891"/>
    </source>
</evidence>
<proteinExistence type="predicted"/>
<protein>
    <submittedName>
        <fullName evidence="1">Very short patch repair endonuclease</fullName>
    </submittedName>
</protein>
<name>A0ACD2EIE9_9MYCO</name>
<reference evidence="1" key="1">
    <citation type="submission" date="2018-11" db="EMBL/GenBank/DDBJ databases">
        <authorList>
            <person name="Sattar A."/>
            <person name="Zunita Z."/>
            <person name="Jalila A."/>
            <person name="Saleha A.A."/>
        </authorList>
    </citation>
    <scope>NUCLEOTIDE SEQUENCE</scope>
    <source>
        <strain evidence="1">F12-74</strain>
    </source>
</reference>
<dbReference type="EMBL" id="RRZR01000058">
    <property type="protein sequence ID" value="RRR41158.1"/>
    <property type="molecule type" value="Genomic_DNA"/>
</dbReference>
<evidence type="ECO:0000313" key="1">
    <source>
        <dbReference type="EMBL" id="RRR41158.1"/>
    </source>
</evidence>
<organism evidence="1 2">
    <name type="scientific">Mycolicibacter terrae</name>
    <dbReference type="NCBI Taxonomy" id="1788"/>
    <lineage>
        <taxon>Bacteria</taxon>
        <taxon>Bacillati</taxon>
        <taxon>Actinomycetota</taxon>
        <taxon>Actinomycetes</taxon>
        <taxon>Mycobacteriales</taxon>
        <taxon>Mycobacteriaceae</taxon>
        <taxon>Mycolicibacter</taxon>
    </lineage>
</organism>
<gene>
    <name evidence="1" type="ORF">EHH44_19285</name>
</gene>
<dbReference type="Proteomes" id="UP000268891">
    <property type="component" value="Unassembled WGS sequence"/>
</dbReference>
<keyword evidence="1" id="KW-0378">Hydrolase</keyword>
<comment type="caution">
    <text evidence="1">The sequence shown here is derived from an EMBL/GenBank/DDBJ whole genome shotgun (WGS) entry which is preliminary data.</text>
</comment>
<keyword evidence="1" id="KW-0255">Endonuclease</keyword>
<keyword evidence="1" id="KW-0540">Nuclease</keyword>
<keyword evidence="2" id="KW-1185">Reference proteome</keyword>
<accession>A0ACD2EIE9</accession>